<comment type="caution">
    <text evidence="2">The sequence shown here is derived from an EMBL/GenBank/DDBJ whole genome shotgun (WGS) entry which is preliminary data.</text>
</comment>
<feature type="compositionally biased region" description="Low complexity" evidence="1">
    <location>
        <begin position="44"/>
        <end position="53"/>
    </location>
</feature>
<reference evidence="2" key="1">
    <citation type="submission" date="2023-10" db="EMBL/GenBank/DDBJ databases">
        <authorList>
            <person name="Chen Y."/>
            <person name="Shah S."/>
            <person name="Dougan E. K."/>
            <person name="Thang M."/>
            <person name="Chan C."/>
        </authorList>
    </citation>
    <scope>NUCLEOTIDE SEQUENCE [LARGE SCALE GENOMIC DNA]</scope>
</reference>
<feature type="region of interest" description="Disordered" evidence="1">
    <location>
        <begin position="124"/>
        <end position="176"/>
    </location>
</feature>
<evidence type="ECO:0000313" key="3">
    <source>
        <dbReference type="Proteomes" id="UP001189429"/>
    </source>
</evidence>
<evidence type="ECO:0000313" key="2">
    <source>
        <dbReference type="EMBL" id="CAK0898401.1"/>
    </source>
</evidence>
<name>A0ABN9XJ33_9DINO</name>
<dbReference type="EMBL" id="CAUYUJ010020468">
    <property type="protein sequence ID" value="CAK0898401.1"/>
    <property type="molecule type" value="Genomic_DNA"/>
</dbReference>
<proteinExistence type="predicted"/>
<organism evidence="2 3">
    <name type="scientific">Prorocentrum cordatum</name>
    <dbReference type="NCBI Taxonomy" id="2364126"/>
    <lineage>
        <taxon>Eukaryota</taxon>
        <taxon>Sar</taxon>
        <taxon>Alveolata</taxon>
        <taxon>Dinophyceae</taxon>
        <taxon>Prorocentrales</taxon>
        <taxon>Prorocentraceae</taxon>
        <taxon>Prorocentrum</taxon>
    </lineage>
</organism>
<feature type="compositionally biased region" description="Basic and acidic residues" evidence="1">
    <location>
        <begin position="55"/>
        <end position="64"/>
    </location>
</feature>
<protein>
    <submittedName>
        <fullName evidence="2">Uncharacterized protein</fullName>
    </submittedName>
</protein>
<keyword evidence="3" id="KW-1185">Reference proteome</keyword>
<sequence length="197" mass="20926">MRSPLGGPKTTEAAEVRPSSLRAEFFNALESWASTLASAGASGAAAADPAGRGAHAGDARRSAEPVRGAAMQDDVRPSEILPGRLFLGSANTRGRRAWGRTPRASPTCSTCATRWWCCPARQPLASSPSGSRLRTTAPTTSSARPRPSRSSRRPSRQTRPRPCAGRGGGAGPSWRRRWARAAATAACWSTARSRWFK</sequence>
<gene>
    <name evidence="2" type="ORF">PCOR1329_LOCUS76269</name>
</gene>
<accession>A0ABN9XJ33</accession>
<feature type="compositionally biased region" description="Low complexity" evidence="1">
    <location>
        <begin position="131"/>
        <end position="145"/>
    </location>
</feature>
<feature type="non-terminal residue" evidence="2">
    <location>
        <position position="197"/>
    </location>
</feature>
<feature type="region of interest" description="Disordered" evidence="1">
    <location>
        <begin position="44"/>
        <end position="77"/>
    </location>
</feature>
<dbReference type="Proteomes" id="UP001189429">
    <property type="component" value="Unassembled WGS sequence"/>
</dbReference>
<feature type="compositionally biased region" description="Basic residues" evidence="1">
    <location>
        <begin position="146"/>
        <end position="159"/>
    </location>
</feature>
<evidence type="ECO:0000256" key="1">
    <source>
        <dbReference type="SAM" id="MobiDB-lite"/>
    </source>
</evidence>